<gene>
    <name evidence="1" type="ORF">GCM10022419_039370</name>
</gene>
<dbReference type="EMBL" id="BAABDQ010000007">
    <property type="protein sequence ID" value="GAA3555104.1"/>
    <property type="molecule type" value="Genomic_DNA"/>
</dbReference>
<keyword evidence="2" id="KW-1185">Reference proteome</keyword>
<reference evidence="2" key="1">
    <citation type="journal article" date="2019" name="Int. J. Syst. Evol. Microbiol.">
        <title>The Global Catalogue of Microorganisms (GCM) 10K type strain sequencing project: providing services to taxonomists for standard genome sequencing and annotation.</title>
        <authorList>
            <consortium name="The Broad Institute Genomics Platform"/>
            <consortium name="The Broad Institute Genome Sequencing Center for Infectious Disease"/>
            <person name="Wu L."/>
            <person name="Ma J."/>
        </authorList>
    </citation>
    <scope>NUCLEOTIDE SEQUENCE [LARGE SCALE GENOMIC DNA]</scope>
    <source>
        <strain evidence="2">JCM 17326</strain>
    </source>
</reference>
<accession>A0ABP6WT31</accession>
<evidence type="ECO:0000313" key="2">
    <source>
        <dbReference type="Proteomes" id="UP001500630"/>
    </source>
</evidence>
<dbReference type="Gene3D" id="1.20.1270.70">
    <property type="entry name" value="Designed single chain three-helix bundle"/>
    <property type="match status" value="1"/>
</dbReference>
<dbReference type="Gene3D" id="6.10.250.2540">
    <property type="match status" value="1"/>
</dbReference>
<dbReference type="Proteomes" id="UP001500630">
    <property type="component" value="Unassembled WGS sequence"/>
</dbReference>
<evidence type="ECO:0000313" key="1">
    <source>
        <dbReference type="EMBL" id="GAA3555104.1"/>
    </source>
</evidence>
<evidence type="ECO:0008006" key="3">
    <source>
        <dbReference type="Google" id="ProtNLM"/>
    </source>
</evidence>
<comment type="caution">
    <text evidence="1">The sequence shown here is derived from an EMBL/GenBank/DDBJ whole genome shotgun (WGS) entry which is preliminary data.</text>
</comment>
<protein>
    <recommendedName>
        <fullName evidence="3">t-SNARE coiled-coil homology domain-containing protein</fullName>
    </recommendedName>
</protein>
<name>A0ABP6WT31_9ACTN</name>
<sequence>MDIKEAGLEFGVKIQNALIQIRADQQELAQDLTERINGVGNQVKRLEGKCDAKFAEIDKRFEAVDKRFEAVDKRFDAIDDRFDKVDDRFDTMQDTQTTMMHILVGIQRKLDAD</sequence>
<proteinExistence type="predicted"/>
<organism evidence="1 2">
    <name type="scientific">Nonomuraea rosea</name>
    <dbReference type="NCBI Taxonomy" id="638574"/>
    <lineage>
        <taxon>Bacteria</taxon>
        <taxon>Bacillati</taxon>
        <taxon>Actinomycetota</taxon>
        <taxon>Actinomycetes</taxon>
        <taxon>Streptosporangiales</taxon>
        <taxon>Streptosporangiaceae</taxon>
        <taxon>Nonomuraea</taxon>
    </lineage>
</organism>